<dbReference type="PIRSF" id="PIRSF002155">
    <property type="entry name" value="Ribosomal_L1"/>
    <property type="match status" value="1"/>
</dbReference>
<dbReference type="InterPro" id="IPR002143">
    <property type="entry name" value="Ribosomal_uL1"/>
</dbReference>
<dbReference type="GO" id="GO:0006412">
    <property type="term" value="P:translation"/>
    <property type="evidence" value="ECO:0007669"/>
    <property type="project" value="UniProtKB-UniRule"/>
</dbReference>
<evidence type="ECO:0000256" key="1">
    <source>
        <dbReference type="ARBA" id="ARBA00010531"/>
    </source>
</evidence>
<dbReference type="HAMAP" id="MF_01318_B">
    <property type="entry name" value="Ribosomal_uL1_B"/>
    <property type="match status" value="1"/>
</dbReference>
<evidence type="ECO:0000256" key="7">
    <source>
        <dbReference type="ARBA" id="ARBA00023274"/>
    </source>
</evidence>
<dbReference type="NCBIfam" id="TIGR01169">
    <property type="entry name" value="rplA_bact"/>
    <property type="match status" value="1"/>
</dbReference>
<keyword evidence="12" id="KW-1185">Reference proteome</keyword>
<comment type="function">
    <text evidence="9">Binds directly to 23S rRNA. The L1 stalk is quite mobile in the ribosome, and is involved in E site tRNA release.</text>
</comment>
<keyword evidence="9" id="KW-0820">tRNA-binding</keyword>
<dbReference type="Proteomes" id="UP000199687">
    <property type="component" value="Unassembled WGS sequence"/>
</dbReference>
<evidence type="ECO:0000313" key="11">
    <source>
        <dbReference type="EMBL" id="SES19867.1"/>
    </source>
</evidence>
<evidence type="ECO:0000256" key="2">
    <source>
        <dbReference type="ARBA" id="ARBA00022491"/>
    </source>
</evidence>
<gene>
    <name evidence="9" type="primary">rplA</name>
    <name evidence="11" type="ORF">SAMN04487944_12323</name>
</gene>
<dbReference type="AlphaFoldDB" id="A0A1H9VF64"/>
<organism evidence="11 12">
    <name type="scientific">Gracilibacillus ureilyticus</name>
    <dbReference type="NCBI Taxonomy" id="531814"/>
    <lineage>
        <taxon>Bacteria</taxon>
        <taxon>Bacillati</taxon>
        <taxon>Bacillota</taxon>
        <taxon>Bacilli</taxon>
        <taxon>Bacillales</taxon>
        <taxon>Bacillaceae</taxon>
        <taxon>Gracilibacillus</taxon>
    </lineage>
</organism>
<dbReference type="GO" id="GO:0019843">
    <property type="term" value="F:rRNA binding"/>
    <property type="evidence" value="ECO:0007669"/>
    <property type="project" value="UniProtKB-UniRule"/>
</dbReference>
<dbReference type="Pfam" id="PF00687">
    <property type="entry name" value="Ribosomal_L1"/>
    <property type="match status" value="1"/>
</dbReference>
<protein>
    <recommendedName>
        <fullName evidence="8 9">Large ribosomal subunit protein uL1</fullName>
    </recommendedName>
</protein>
<comment type="function">
    <text evidence="9">Protein L1 is also a translational repressor protein, it controls the translation of the L11 operon by binding to its mRNA.</text>
</comment>
<dbReference type="InterPro" id="IPR016095">
    <property type="entry name" value="Ribosomal_uL1_3-a/b-sand"/>
</dbReference>
<evidence type="ECO:0000256" key="5">
    <source>
        <dbReference type="ARBA" id="ARBA00022884"/>
    </source>
</evidence>
<dbReference type="Gene3D" id="3.40.50.790">
    <property type="match status" value="1"/>
</dbReference>
<dbReference type="PANTHER" id="PTHR36427:SF3">
    <property type="entry name" value="LARGE RIBOSOMAL SUBUNIT PROTEIN UL1M"/>
    <property type="match status" value="1"/>
</dbReference>
<name>A0A1H9VF64_9BACI</name>
<comment type="subunit">
    <text evidence="9">Part of the 50S ribosomal subunit.</text>
</comment>
<dbReference type="Gene3D" id="3.30.190.20">
    <property type="match status" value="1"/>
</dbReference>
<sequence>MSQPLLWGKVTNNDHPLLKVGGITVKTTKEEIIMAKKTKKQQEALKLVDRTKAYEVKEALELVQKASSAKFDETVEAAFRLGVDPKKADQQIRGAMVLPHGTGKTQTVLVFAKGDKAKEAEAAGADFVGDQDLINKINQGWFDFDVVVATPDMMAEVGKLGRVLGPKGLMPNPKTGTVTFEVEKAIQEIKAGKVEYRVDKQSNIHVPIGKVSFDLEKLVENFNALAETIVKAKPQAAKGTYLRNVAVSSTMGPGVKIDPSEFAK</sequence>
<evidence type="ECO:0000256" key="6">
    <source>
        <dbReference type="ARBA" id="ARBA00022980"/>
    </source>
</evidence>
<comment type="similarity">
    <text evidence="1 9 10">Belongs to the universal ribosomal protein uL1 family.</text>
</comment>
<evidence type="ECO:0000256" key="3">
    <source>
        <dbReference type="ARBA" id="ARBA00022730"/>
    </source>
</evidence>
<keyword evidence="2 9" id="KW-0678">Repressor</keyword>
<accession>A0A1H9VF64</accession>
<dbReference type="STRING" id="531814.SAMN04487944_12323"/>
<proteinExistence type="inferred from homology"/>
<reference evidence="11 12" key="1">
    <citation type="submission" date="2016-10" db="EMBL/GenBank/DDBJ databases">
        <authorList>
            <person name="de Groot N.N."/>
        </authorList>
    </citation>
    <scope>NUCLEOTIDE SEQUENCE [LARGE SCALE GENOMIC DNA]</scope>
    <source>
        <strain evidence="11 12">CGMCC 1.7727</strain>
    </source>
</reference>
<keyword evidence="7 9" id="KW-0687">Ribonucleoprotein</keyword>
<keyword evidence="4 9" id="KW-0810">Translation regulation</keyword>
<evidence type="ECO:0000256" key="10">
    <source>
        <dbReference type="RuleBase" id="RU000659"/>
    </source>
</evidence>
<evidence type="ECO:0000313" key="12">
    <source>
        <dbReference type="Proteomes" id="UP000199687"/>
    </source>
</evidence>
<dbReference type="GO" id="GO:0000049">
    <property type="term" value="F:tRNA binding"/>
    <property type="evidence" value="ECO:0007669"/>
    <property type="project" value="UniProtKB-KW"/>
</dbReference>
<dbReference type="InterPro" id="IPR028364">
    <property type="entry name" value="Ribosomal_uL1/biogenesis"/>
</dbReference>
<dbReference type="CDD" id="cd00403">
    <property type="entry name" value="Ribosomal_L1"/>
    <property type="match status" value="1"/>
</dbReference>
<dbReference type="FunFam" id="3.40.50.790:FF:000001">
    <property type="entry name" value="50S ribosomal protein L1"/>
    <property type="match status" value="1"/>
</dbReference>
<dbReference type="GO" id="GO:0006417">
    <property type="term" value="P:regulation of translation"/>
    <property type="evidence" value="ECO:0007669"/>
    <property type="project" value="UniProtKB-KW"/>
</dbReference>
<dbReference type="InterPro" id="IPR023673">
    <property type="entry name" value="Ribosomal_uL1_CS"/>
</dbReference>
<dbReference type="InterPro" id="IPR023674">
    <property type="entry name" value="Ribosomal_uL1-like"/>
</dbReference>
<keyword evidence="6 9" id="KW-0689">Ribosomal protein</keyword>
<dbReference type="PROSITE" id="PS01199">
    <property type="entry name" value="RIBOSOMAL_L1"/>
    <property type="match status" value="1"/>
</dbReference>
<dbReference type="EMBL" id="FOGL01000023">
    <property type="protein sequence ID" value="SES19867.1"/>
    <property type="molecule type" value="Genomic_DNA"/>
</dbReference>
<keyword evidence="5 9" id="KW-0694">RNA-binding</keyword>
<dbReference type="PANTHER" id="PTHR36427">
    <property type="entry name" value="54S RIBOSOMAL PROTEIN L1, MITOCHONDRIAL"/>
    <property type="match status" value="1"/>
</dbReference>
<dbReference type="SUPFAM" id="SSF56808">
    <property type="entry name" value="Ribosomal protein L1"/>
    <property type="match status" value="1"/>
</dbReference>
<dbReference type="GO" id="GO:0003735">
    <property type="term" value="F:structural constituent of ribosome"/>
    <property type="evidence" value="ECO:0007669"/>
    <property type="project" value="InterPro"/>
</dbReference>
<evidence type="ECO:0000256" key="8">
    <source>
        <dbReference type="ARBA" id="ARBA00035241"/>
    </source>
</evidence>
<dbReference type="GO" id="GO:0015934">
    <property type="term" value="C:large ribosomal subunit"/>
    <property type="evidence" value="ECO:0007669"/>
    <property type="project" value="InterPro"/>
</dbReference>
<evidence type="ECO:0000256" key="4">
    <source>
        <dbReference type="ARBA" id="ARBA00022845"/>
    </source>
</evidence>
<evidence type="ECO:0000256" key="9">
    <source>
        <dbReference type="HAMAP-Rule" id="MF_01318"/>
    </source>
</evidence>
<keyword evidence="3 9" id="KW-0699">rRNA-binding</keyword>
<dbReference type="InterPro" id="IPR005878">
    <property type="entry name" value="Ribosom_uL1_bac-type"/>
</dbReference>